<dbReference type="OrthoDB" id="5339506at2"/>
<evidence type="ECO:0000313" key="3">
    <source>
        <dbReference type="Proteomes" id="UP000308838"/>
    </source>
</evidence>
<evidence type="ECO:0000256" key="1">
    <source>
        <dbReference type="SAM" id="Coils"/>
    </source>
</evidence>
<dbReference type="AlphaFoldDB" id="A0A4V6DWH3"/>
<dbReference type="Proteomes" id="UP000308838">
    <property type="component" value="Unassembled WGS sequence"/>
</dbReference>
<organism evidence="2 3">
    <name type="scientific">Campylobacter estrildidarum</name>
    <dbReference type="NCBI Taxonomy" id="2510189"/>
    <lineage>
        <taxon>Bacteria</taxon>
        <taxon>Pseudomonadati</taxon>
        <taxon>Campylobacterota</taxon>
        <taxon>Epsilonproteobacteria</taxon>
        <taxon>Campylobacterales</taxon>
        <taxon>Campylobacteraceae</taxon>
        <taxon>Campylobacter</taxon>
    </lineage>
</organism>
<keyword evidence="1" id="KW-0175">Coiled coil</keyword>
<gene>
    <name evidence="2" type="ORF">CQA69_01125</name>
</gene>
<feature type="coiled-coil region" evidence="1">
    <location>
        <begin position="118"/>
        <end position="145"/>
    </location>
</feature>
<accession>A0A4V6DWH3</accession>
<evidence type="ECO:0008006" key="4">
    <source>
        <dbReference type="Google" id="ProtNLM"/>
    </source>
</evidence>
<reference evidence="2 3" key="1">
    <citation type="submission" date="2018-05" db="EMBL/GenBank/DDBJ databases">
        <title>Novel Campyloabacter and Helicobacter Species and Strains.</title>
        <authorList>
            <person name="Mannion A.J."/>
            <person name="Shen Z."/>
            <person name="Fox J.G."/>
        </authorList>
    </citation>
    <scope>NUCLEOTIDE SEQUENCE [LARGE SCALE GENOMIC DNA]</scope>
    <source>
        <strain evidence="3">MIT17-664</strain>
    </source>
</reference>
<protein>
    <recommendedName>
        <fullName evidence="4">Thioester dehydrase family protein</fullName>
    </recommendedName>
</protein>
<name>A0A4V6DWH3_9BACT</name>
<dbReference type="RefSeq" id="WP_137620001.1">
    <property type="nucleotide sequence ID" value="NZ_NXLZ01000001.1"/>
</dbReference>
<sequence length="146" mass="17464">MIGIYLLITALSFLFLYFAVKKITSNIDERVLFEPIKADIYPKFCDLIDEKIREFKDRVQNQNLILKIQEKQDEFLEKLGDLSRELTFIQTMNLSNKSDDIWQNELFNFLKKLENVLLEFLKNGEEEAENLRDFLMNEFEKLKVNN</sequence>
<proteinExistence type="predicted"/>
<comment type="caution">
    <text evidence="2">The sequence shown here is derived from an EMBL/GenBank/DDBJ whole genome shotgun (WGS) entry which is preliminary data.</text>
</comment>
<evidence type="ECO:0000313" key="2">
    <source>
        <dbReference type="EMBL" id="TKX32142.1"/>
    </source>
</evidence>
<keyword evidence="3" id="KW-1185">Reference proteome</keyword>
<dbReference type="EMBL" id="NXLZ01000001">
    <property type="protein sequence ID" value="TKX32142.1"/>
    <property type="molecule type" value="Genomic_DNA"/>
</dbReference>